<evidence type="ECO:0000256" key="1">
    <source>
        <dbReference type="SAM" id="MobiDB-lite"/>
    </source>
</evidence>
<name>A0ABD6B092_9EURY</name>
<keyword evidence="2" id="KW-0812">Transmembrane</keyword>
<keyword evidence="4" id="KW-1185">Reference proteome</keyword>
<feature type="compositionally biased region" description="Polar residues" evidence="1">
    <location>
        <begin position="1"/>
        <end position="20"/>
    </location>
</feature>
<reference evidence="3 4" key="1">
    <citation type="journal article" date="2019" name="Int. J. Syst. Evol. Microbiol.">
        <title>The Global Catalogue of Microorganisms (GCM) 10K type strain sequencing project: providing services to taxonomists for standard genome sequencing and annotation.</title>
        <authorList>
            <consortium name="The Broad Institute Genomics Platform"/>
            <consortium name="The Broad Institute Genome Sequencing Center for Infectious Disease"/>
            <person name="Wu L."/>
            <person name="Ma J."/>
        </authorList>
    </citation>
    <scope>NUCLEOTIDE SEQUENCE [LARGE SCALE GENOMIC DNA]</scope>
    <source>
        <strain evidence="3 4">CGMCC 1.12563</strain>
    </source>
</reference>
<keyword evidence="2" id="KW-1133">Transmembrane helix</keyword>
<dbReference type="Proteomes" id="UP001597187">
    <property type="component" value="Unassembled WGS sequence"/>
</dbReference>
<evidence type="ECO:0000313" key="3">
    <source>
        <dbReference type="EMBL" id="MFD1514499.1"/>
    </source>
</evidence>
<keyword evidence="2" id="KW-0472">Membrane</keyword>
<dbReference type="InterPro" id="IPR006626">
    <property type="entry name" value="PbH1"/>
</dbReference>
<dbReference type="SMART" id="SM00710">
    <property type="entry name" value="PbH1"/>
    <property type="match status" value="5"/>
</dbReference>
<feature type="region of interest" description="Disordered" evidence="1">
    <location>
        <begin position="1"/>
        <end position="31"/>
    </location>
</feature>
<dbReference type="Gene3D" id="2.160.20.10">
    <property type="entry name" value="Single-stranded right-handed beta-helix, Pectin lyase-like"/>
    <property type="match status" value="1"/>
</dbReference>
<dbReference type="InterPro" id="IPR011050">
    <property type="entry name" value="Pectin_lyase_fold/virulence"/>
</dbReference>
<dbReference type="InterPro" id="IPR012334">
    <property type="entry name" value="Pectin_lyas_fold"/>
</dbReference>
<evidence type="ECO:0000256" key="2">
    <source>
        <dbReference type="SAM" id="Phobius"/>
    </source>
</evidence>
<comment type="caution">
    <text evidence="3">The sequence shown here is derived from an EMBL/GenBank/DDBJ whole genome shotgun (WGS) entry which is preliminary data.</text>
</comment>
<dbReference type="RefSeq" id="WP_250874431.1">
    <property type="nucleotide sequence ID" value="NZ_JALXFV010000007.1"/>
</dbReference>
<sequence length="516" mass="54111">MGTATLGAQSVAASPQSQYSVDPPEVPGPTELDHLEARDVRAIDQRWSARSDTQVVNGVSDLELDTTGQQAVDAQLQAAADRGEVVELPPGDYRLGAPVTTESDGWGIRGLGDSPRAVRLHGTGRMLLVDQNGGQDVRFENFTMVNGDGRGVGMSLTVDRGLTVRNVHHVGLSPREGVSGDMEEFNHQECSLTLQVRDPQGVGVVDGFVKTSPTEVSGHAENDSAFASWAQHRGLVYVRNSRVHNAGGDGATYVSRTPGGWRFTNCVFVDNHATALRLGGGRSWARRCTIQCNYERSRRVNDLLGGGKAPGMNPIVWESASAVVPGGRNEAGGLVDGCRIEMLDIENGCRGGITVDGSHGGIVVRNTTIRNDTRYTSITVDAPGSSFMNDFETPNRPHPAYLQNVTLTGEGSGEAIVANRQVVGSNLTVSMPNAKGSGSVEVSGNQPPPFATALLAKQNGVPAPAQVIGATGTVSGVGTPAFGAGVAVLSVIAMAVLLLVALVAVAPLVVFDYFLD</sequence>
<protein>
    <recommendedName>
        <fullName evidence="5">Right handed beta helix domain-containing protein</fullName>
    </recommendedName>
</protein>
<evidence type="ECO:0000313" key="4">
    <source>
        <dbReference type="Proteomes" id="UP001597187"/>
    </source>
</evidence>
<proteinExistence type="predicted"/>
<dbReference type="AlphaFoldDB" id="A0ABD6B092"/>
<dbReference type="EMBL" id="JBHUDC010000007">
    <property type="protein sequence ID" value="MFD1514499.1"/>
    <property type="molecule type" value="Genomic_DNA"/>
</dbReference>
<accession>A0ABD6B092</accession>
<gene>
    <name evidence="3" type="ORF">ACFSBT_14555</name>
</gene>
<dbReference type="SUPFAM" id="SSF51126">
    <property type="entry name" value="Pectin lyase-like"/>
    <property type="match status" value="1"/>
</dbReference>
<evidence type="ECO:0008006" key="5">
    <source>
        <dbReference type="Google" id="ProtNLM"/>
    </source>
</evidence>
<organism evidence="3 4">
    <name type="scientific">Halomarina rubra</name>
    <dbReference type="NCBI Taxonomy" id="2071873"/>
    <lineage>
        <taxon>Archaea</taxon>
        <taxon>Methanobacteriati</taxon>
        <taxon>Methanobacteriota</taxon>
        <taxon>Stenosarchaea group</taxon>
        <taxon>Halobacteria</taxon>
        <taxon>Halobacteriales</taxon>
        <taxon>Natronomonadaceae</taxon>
        <taxon>Halomarina</taxon>
    </lineage>
</organism>
<feature type="transmembrane region" description="Helical" evidence="2">
    <location>
        <begin position="482"/>
        <end position="515"/>
    </location>
</feature>